<dbReference type="AlphaFoldDB" id="A0A8H7SA68"/>
<dbReference type="InterPro" id="IPR000008">
    <property type="entry name" value="C2_dom"/>
</dbReference>
<evidence type="ECO:0000259" key="3">
    <source>
        <dbReference type="PROSITE" id="PS50004"/>
    </source>
</evidence>
<reference evidence="4 5" key="1">
    <citation type="submission" date="2020-12" db="EMBL/GenBank/DDBJ databases">
        <title>Metabolic potential, ecology and presence of endohyphal bacteria is reflected in genomic diversity of Mucoromycotina.</title>
        <authorList>
            <person name="Muszewska A."/>
            <person name="Okrasinska A."/>
            <person name="Steczkiewicz K."/>
            <person name="Drgas O."/>
            <person name="Orlowska M."/>
            <person name="Perlinska-Lenart U."/>
            <person name="Aleksandrzak-Piekarczyk T."/>
            <person name="Szatraj K."/>
            <person name="Zielenkiewicz U."/>
            <person name="Pilsyk S."/>
            <person name="Malc E."/>
            <person name="Mieczkowski P."/>
            <person name="Kruszewska J.S."/>
            <person name="Biernat P."/>
            <person name="Pawlowska J."/>
        </authorList>
    </citation>
    <scope>NUCLEOTIDE SEQUENCE [LARGE SCALE GENOMIC DNA]</scope>
    <source>
        <strain evidence="4 5">CBS 142.35</strain>
    </source>
</reference>
<dbReference type="Proteomes" id="UP000646827">
    <property type="component" value="Unassembled WGS sequence"/>
</dbReference>
<dbReference type="EMBL" id="JAEPRB010000045">
    <property type="protein sequence ID" value="KAG2224293.1"/>
    <property type="molecule type" value="Genomic_DNA"/>
</dbReference>
<dbReference type="SUPFAM" id="SSF49562">
    <property type="entry name" value="C2 domain (Calcium/lipid-binding domain, CaLB)"/>
    <property type="match status" value="1"/>
</dbReference>
<gene>
    <name evidence="4" type="ORF">INT45_012861</name>
</gene>
<dbReference type="GO" id="GO:0005509">
    <property type="term" value="F:calcium ion binding"/>
    <property type="evidence" value="ECO:0007669"/>
    <property type="project" value="TreeGrafter"/>
</dbReference>
<dbReference type="Pfam" id="PF00168">
    <property type="entry name" value="C2"/>
    <property type="match status" value="1"/>
</dbReference>
<keyword evidence="5" id="KW-1185">Reference proteome</keyword>
<evidence type="ECO:0000256" key="2">
    <source>
        <dbReference type="ARBA" id="ARBA00022837"/>
    </source>
</evidence>
<dbReference type="GO" id="GO:0016020">
    <property type="term" value="C:membrane"/>
    <property type="evidence" value="ECO:0007669"/>
    <property type="project" value="TreeGrafter"/>
</dbReference>
<feature type="domain" description="C2" evidence="3">
    <location>
        <begin position="1"/>
        <end position="111"/>
    </location>
</feature>
<proteinExistence type="predicted"/>
<dbReference type="PANTHER" id="PTHR45911:SF4">
    <property type="entry name" value="MULTIPLE C2 AND TRANSMEMBRANE DOMAIN-CONTAINING PROTEIN"/>
    <property type="match status" value="1"/>
</dbReference>
<dbReference type="InterPro" id="IPR035892">
    <property type="entry name" value="C2_domain_sf"/>
</dbReference>
<organism evidence="4 5">
    <name type="scientific">Circinella minor</name>
    <dbReference type="NCBI Taxonomy" id="1195481"/>
    <lineage>
        <taxon>Eukaryota</taxon>
        <taxon>Fungi</taxon>
        <taxon>Fungi incertae sedis</taxon>
        <taxon>Mucoromycota</taxon>
        <taxon>Mucoromycotina</taxon>
        <taxon>Mucoromycetes</taxon>
        <taxon>Mucorales</taxon>
        <taxon>Lichtheimiaceae</taxon>
        <taxon>Circinella</taxon>
    </lineage>
</organism>
<evidence type="ECO:0000313" key="5">
    <source>
        <dbReference type="Proteomes" id="UP000646827"/>
    </source>
</evidence>
<dbReference type="Gene3D" id="2.60.40.150">
    <property type="entry name" value="C2 domain"/>
    <property type="match status" value="1"/>
</dbReference>
<evidence type="ECO:0000256" key="1">
    <source>
        <dbReference type="ARBA" id="ARBA00022723"/>
    </source>
</evidence>
<dbReference type="OrthoDB" id="270970at2759"/>
<dbReference type="PANTHER" id="PTHR45911">
    <property type="entry name" value="C2 DOMAIN-CONTAINING PROTEIN"/>
    <property type="match status" value="1"/>
</dbReference>
<keyword evidence="1" id="KW-0479">Metal-binding</keyword>
<name>A0A8H7SA68_9FUNG</name>
<dbReference type="CDD" id="cd00030">
    <property type="entry name" value="C2"/>
    <property type="match status" value="1"/>
</dbReference>
<accession>A0A8H7SA68</accession>
<evidence type="ECO:0000313" key="4">
    <source>
        <dbReference type="EMBL" id="KAG2224293.1"/>
    </source>
</evidence>
<sequence>MGFGSLPAGVLQVTLHEGKDLKNQDFLGKYEIFVCELWLDDDYKQRSSEIKNNNNPVWNETFIFNIPKGSSDKKLYLKVLDKDLVGSDKIGDAKVDIKDIISSGRPFNQWVKLPAKLGLSSHGELLLTITFAPN</sequence>
<keyword evidence="2" id="KW-0106">Calcium</keyword>
<comment type="caution">
    <text evidence="4">The sequence shown here is derived from an EMBL/GenBank/DDBJ whole genome shotgun (WGS) entry which is preliminary data.</text>
</comment>
<dbReference type="SMART" id="SM00239">
    <property type="entry name" value="C2"/>
    <property type="match status" value="1"/>
</dbReference>
<dbReference type="PROSITE" id="PS50004">
    <property type="entry name" value="C2"/>
    <property type="match status" value="1"/>
</dbReference>
<protein>
    <recommendedName>
        <fullName evidence="3">C2 domain-containing protein</fullName>
    </recommendedName>
</protein>